<protein>
    <submittedName>
        <fullName evidence="2">Uncharacterized protein</fullName>
    </submittedName>
</protein>
<organism evidence="2 3">
    <name type="scientific">Araneus ventricosus</name>
    <name type="common">Orbweaver spider</name>
    <name type="synonym">Epeira ventricosa</name>
    <dbReference type="NCBI Taxonomy" id="182803"/>
    <lineage>
        <taxon>Eukaryota</taxon>
        <taxon>Metazoa</taxon>
        <taxon>Ecdysozoa</taxon>
        <taxon>Arthropoda</taxon>
        <taxon>Chelicerata</taxon>
        <taxon>Arachnida</taxon>
        <taxon>Araneae</taxon>
        <taxon>Araneomorphae</taxon>
        <taxon>Entelegynae</taxon>
        <taxon>Araneoidea</taxon>
        <taxon>Araneidae</taxon>
        <taxon>Araneus</taxon>
    </lineage>
</organism>
<dbReference type="EMBL" id="BGPR01004374">
    <property type="protein sequence ID" value="GBM98964.1"/>
    <property type="molecule type" value="Genomic_DNA"/>
</dbReference>
<feature type="compositionally biased region" description="Basic residues" evidence="1">
    <location>
        <begin position="1"/>
        <end position="12"/>
    </location>
</feature>
<evidence type="ECO:0000256" key="1">
    <source>
        <dbReference type="SAM" id="MobiDB-lite"/>
    </source>
</evidence>
<evidence type="ECO:0000313" key="2">
    <source>
        <dbReference type="EMBL" id="GBM98964.1"/>
    </source>
</evidence>
<accession>A0A4Y2K9S3</accession>
<dbReference type="AlphaFoldDB" id="A0A4Y2K9S3"/>
<gene>
    <name evidence="2" type="ORF">AVEN_149784_1</name>
</gene>
<reference evidence="2 3" key="1">
    <citation type="journal article" date="2019" name="Sci. Rep.">
        <title>Orb-weaving spider Araneus ventricosus genome elucidates the spidroin gene catalogue.</title>
        <authorList>
            <person name="Kono N."/>
            <person name="Nakamura H."/>
            <person name="Ohtoshi R."/>
            <person name="Moran D.A.P."/>
            <person name="Shinohara A."/>
            <person name="Yoshida Y."/>
            <person name="Fujiwara M."/>
            <person name="Mori M."/>
            <person name="Tomita M."/>
            <person name="Arakawa K."/>
        </authorList>
    </citation>
    <scope>NUCLEOTIDE SEQUENCE [LARGE SCALE GENOMIC DNA]</scope>
</reference>
<feature type="region of interest" description="Disordered" evidence="1">
    <location>
        <begin position="1"/>
        <end position="84"/>
    </location>
</feature>
<proteinExistence type="predicted"/>
<evidence type="ECO:0000313" key="3">
    <source>
        <dbReference type="Proteomes" id="UP000499080"/>
    </source>
</evidence>
<comment type="caution">
    <text evidence="2">The sequence shown here is derived from an EMBL/GenBank/DDBJ whole genome shotgun (WGS) entry which is preliminary data.</text>
</comment>
<keyword evidence="3" id="KW-1185">Reference proteome</keyword>
<dbReference type="Proteomes" id="UP000499080">
    <property type="component" value="Unassembled WGS sequence"/>
</dbReference>
<sequence length="84" mass="9518">MSKHSRARRHHPLSVTDPRYATPTTTQLGQVKTPPFQAATPTPTPMGPRNLDLEIAKYNHTATAEGRHTKKKRKDKHQLERVAQ</sequence>
<name>A0A4Y2K9S3_ARAVE</name>